<keyword evidence="5" id="KW-1185">Reference proteome</keyword>
<dbReference type="InterPro" id="IPR007577">
    <property type="entry name" value="GlycoTrfase_DXD_sugar-bd_CS"/>
</dbReference>
<feature type="chain" id="PRO_5032646069" description="Alpha 1,4-glycosyltransferase domain-containing protein" evidence="3">
    <location>
        <begin position="19"/>
        <end position="728"/>
    </location>
</feature>
<dbReference type="InterPro" id="IPR051706">
    <property type="entry name" value="Glycosyltransferase_domain"/>
</dbReference>
<keyword evidence="3" id="KW-0732">Signal</keyword>
<evidence type="ECO:0008006" key="6">
    <source>
        <dbReference type="Google" id="ProtNLM"/>
    </source>
</evidence>
<evidence type="ECO:0000256" key="1">
    <source>
        <dbReference type="ARBA" id="ARBA00022679"/>
    </source>
</evidence>
<feature type="coiled-coil region" evidence="2">
    <location>
        <begin position="537"/>
        <end position="564"/>
    </location>
</feature>
<dbReference type="AlphaFoldDB" id="A0A812MQU8"/>
<keyword evidence="2" id="KW-0175">Coiled coil</keyword>
<proteinExistence type="predicted"/>
<dbReference type="GO" id="GO:0000030">
    <property type="term" value="F:mannosyltransferase activity"/>
    <property type="evidence" value="ECO:0007669"/>
    <property type="project" value="TreeGrafter"/>
</dbReference>
<organism evidence="4 5">
    <name type="scientific">Symbiodinium pilosum</name>
    <name type="common">Dinoflagellate</name>
    <dbReference type="NCBI Taxonomy" id="2952"/>
    <lineage>
        <taxon>Eukaryota</taxon>
        <taxon>Sar</taxon>
        <taxon>Alveolata</taxon>
        <taxon>Dinophyceae</taxon>
        <taxon>Suessiales</taxon>
        <taxon>Symbiodiniaceae</taxon>
        <taxon>Symbiodinium</taxon>
    </lineage>
</organism>
<comment type="caution">
    <text evidence="4">The sequence shown here is derived from an EMBL/GenBank/DDBJ whole genome shotgun (WGS) entry which is preliminary data.</text>
</comment>
<accession>A0A812MQU8</accession>
<dbReference type="GO" id="GO:0016020">
    <property type="term" value="C:membrane"/>
    <property type="evidence" value="ECO:0007669"/>
    <property type="project" value="GOC"/>
</dbReference>
<dbReference type="InterPro" id="IPR029044">
    <property type="entry name" value="Nucleotide-diphossugar_trans"/>
</dbReference>
<dbReference type="PANTHER" id="PTHR32385:SF15">
    <property type="entry name" value="INOSITOL PHOSPHOCERAMIDE MANNOSYLTRANSFERASE 1"/>
    <property type="match status" value="1"/>
</dbReference>
<reference evidence="4" key="1">
    <citation type="submission" date="2021-02" db="EMBL/GenBank/DDBJ databases">
        <authorList>
            <person name="Dougan E. K."/>
            <person name="Rhodes N."/>
            <person name="Thang M."/>
            <person name="Chan C."/>
        </authorList>
    </citation>
    <scope>NUCLEOTIDE SEQUENCE</scope>
</reference>
<dbReference type="OrthoDB" id="407609at2759"/>
<evidence type="ECO:0000256" key="2">
    <source>
        <dbReference type="SAM" id="Coils"/>
    </source>
</evidence>
<dbReference type="Proteomes" id="UP000649617">
    <property type="component" value="Unassembled WGS sequence"/>
</dbReference>
<evidence type="ECO:0000313" key="5">
    <source>
        <dbReference type="Proteomes" id="UP000649617"/>
    </source>
</evidence>
<dbReference type="PANTHER" id="PTHR32385">
    <property type="entry name" value="MANNOSYL PHOSPHORYLINOSITOL CERAMIDE SYNTHASE"/>
    <property type="match status" value="1"/>
</dbReference>
<dbReference type="Gene3D" id="3.90.550.20">
    <property type="match status" value="1"/>
</dbReference>
<sequence>MTFLRFGLLRLALAIVTCQSLPSQDADADDFALLAQRARQVKKKEHVKIPAIVHFNYKFNLFDASEERLQAEPLLRILKRNIEHTVELFGTDVPKVNFWDDKKCIRELKKLKRFNGHQLAKGFASLVHGKYKSDLCRLAQLYKYGGYYFDLDILPVKSMRKYLDPDTTFASVRSMCHKEIFQAFLAATPKNPLIALNLKTFGTWLATRKKGHEPENIGPLLMWRSFRKTGAKFKRAPQFFVGDEKVQLFQENRIKKWKHGKETITGLLSGHSKWGECNIAVVDQNTDEVVMYPRVISANNDDACAEEKKLIIQHFLEKSHSVLVMLLATLIPGPPGSHAQGGVDKMDSIHENRLHDLLVSKLVDHSVPQARRGLAARCLLDAYRGGFAPAMGRADPALLGRALASSAAEAQAQQEATLQSVAAGAEEALRRHEIVSTLEEFLSQAHDSASRLGVEADAWRGCLHHAWEAATSAETGRQSASEALSVFCSELEGACAQLPADHLAGDGGTGGPEALRWELQHREAELIAEPLLGEGDLAQAQADLDALGEERMSLARRLAEQSEALQHWTSELEASKSALARDASAAMRVAESQRQREALRQEIREGQEQAQMLDERLRYATEALSASAAAAENAQKRPAQPLPQLSEGLQTWLTVSKAQRDCEERLLEASKMLRSAASGLKQERRCRQQLQGVIRDLAVRLEALDGQLEQLSQHDVGIEEDEDTAQGC</sequence>
<dbReference type="GO" id="GO:0051999">
    <property type="term" value="P:mannosyl-inositol phosphorylceramide biosynthetic process"/>
    <property type="evidence" value="ECO:0007669"/>
    <property type="project" value="TreeGrafter"/>
</dbReference>
<protein>
    <recommendedName>
        <fullName evidence="6">Alpha 1,4-glycosyltransferase domain-containing protein</fullName>
    </recommendedName>
</protein>
<name>A0A812MQU8_SYMPI</name>
<dbReference type="SUPFAM" id="SSF53448">
    <property type="entry name" value="Nucleotide-diphospho-sugar transferases"/>
    <property type="match status" value="1"/>
</dbReference>
<evidence type="ECO:0000256" key="3">
    <source>
        <dbReference type="SAM" id="SignalP"/>
    </source>
</evidence>
<dbReference type="Pfam" id="PF04488">
    <property type="entry name" value="Gly_transf_sug"/>
    <property type="match status" value="1"/>
</dbReference>
<feature type="signal peptide" evidence="3">
    <location>
        <begin position="1"/>
        <end position="18"/>
    </location>
</feature>
<evidence type="ECO:0000313" key="4">
    <source>
        <dbReference type="EMBL" id="CAE7279683.1"/>
    </source>
</evidence>
<dbReference type="EMBL" id="CAJNIZ010009335">
    <property type="protein sequence ID" value="CAE7279683.1"/>
    <property type="molecule type" value="Genomic_DNA"/>
</dbReference>
<feature type="coiled-coil region" evidence="2">
    <location>
        <begin position="589"/>
        <end position="616"/>
    </location>
</feature>
<gene>
    <name evidence="4" type="ORF">SPIL2461_LOCUS6263</name>
</gene>
<keyword evidence="1" id="KW-0808">Transferase</keyword>